<accession>A0AAW1DSZ9</accession>
<dbReference type="Proteomes" id="UP001488805">
    <property type="component" value="Unassembled WGS sequence"/>
</dbReference>
<comment type="caution">
    <text evidence="3">The sequence shown here is derived from an EMBL/GenBank/DDBJ whole genome shotgun (WGS) entry which is preliminary data.</text>
</comment>
<keyword evidence="2" id="KW-0732">Signal</keyword>
<feature type="chain" id="PRO_5043844636" evidence="2">
    <location>
        <begin position="29"/>
        <end position="125"/>
    </location>
</feature>
<evidence type="ECO:0000313" key="3">
    <source>
        <dbReference type="EMBL" id="KAK9513190.1"/>
    </source>
</evidence>
<feature type="compositionally biased region" description="Acidic residues" evidence="1">
    <location>
        <begin position="115"/>
        <end position="125"/>
    </location>
</feature>
<name>A0AAW1DSZ9_ZOAVI</name>
<dbReference type="EMBL" id="JBCEZU010000597">
    <property type="protein sequence ID" value="KAK9513190.1"/>
    <property type="molecule type" value="Genomic_DNA"/>
</dbReference>
<feature type="compositionally biased region" description="Polar residues" evidence="1">
    <location>
        <begin position="85"/>
        <end position="95"/>
    </location>
</feature>
<keyword evidence="4" id="KW-1185">Reference proteome</keyword>
<dbReference type="AlphaFoldDB" id="A0AAW1DSZ9"/>
<feature type="signal peptide" evidence="2">
    <location>
        <begin position="1"/>
        <end position="28"/>
    </location>
</feature>
<proteinExistence type="predicted"/>
<gene>
    <name evidence="3" type="ORF">VZT92_026746</name>
</gene>
<evidence type="ECO:0000256" key="1">
    <source>
        <dbReference type="SAM" id="MobiDB-lite"/>
    </source>
</evidence>
<evidence type="ECO:0000256" key="2">
    <source>
        <dbReference type="SAM" id="SignalP"/>
    </source>
</evidence>
<protein>
    <submittedName>
        <fullName evidence="3">Uncharacterized protein</fullName>
    </submittedName>
</protein>
<evidence type="ECO:0000313" key="4">
    <source>
        <dbReference type="Proteomes" id="UP001488805"/>
    </source>
</evidence>
<sequence>MYPRSNRSGKALWCRLLRLLASLKEVQSTRFIACCAPAAGGEASSTLSTGRDIWPEERQWVPARNICDPQLIASFHRQHPEQLSRTRMTARNPQQVPGADEGPSSGPKTPNQPDGDSDSAASEEF</sequence>
<organism evidence="3 4">
    <name type="scientific">Zoarces viviparus</name>
    <name type="common">Viviparous eelpout</name>
    <name type="synonym">Blennius viviparus</name>
    <dbReference type="NCBI Taxonomy" id="48416"/>
    <lineage>
        <taxon>Eukaryota</taxon>
        <taxon>Metazoa</taxon>
        <taxon>Chordata</taxon>
        <taxon>Craniata</taxon>
        <taxon>Vertebrata</taxon>
        <taxon>Euteleostomi</taxon>
        <taxon>Actinopterygii</taxon>
        <taxon>Neopterygii</taxon>
        <taxon>Teleostei</taxon>
        <taxon>Neoteleostei</taxon>
        <taxon>Acanthomorphata</taxon>
        <taxon>Eupercaria</taxon>
        <taxon>Perciformes</taxon>
        <taxon>Cottioidei</taxon>
        <taxon>Zoarcales</taxon>
        <taxon>Zoarcidae</taxon>
        <taxon>Zoarcinae</taxon>
        <taxon>Zoarces</taxon>
    </lineage>
</organism>
<reference evidence="3 4" key="1">
    <citation type="journal article" date="2024" name="Genome Biol. Evol.">
        <title>Chromosome-level genome assembly of the viviparous eelpout Zoarces viviparus.</title>
        <authorList>
            <person name="Fuhrmann N."/>
            <person name="Brasseur M.V."/>
            <person name="Bakowski C.E."/>
            <person name="Podsiadlowski L."/>
            <person name="Prost S."/>
            <person name="Krehenwinkel H."/>
            <person name="Mayer C."/>
        </authorList>
    </citation>
    <scope>NUCLEOTIDE SEQUENCE [LARGE SCALE GENOMIC DNA]</scope>
    <source>
        <strain evidence="3">NO-MEL_2022_Ind0_liver</strain>
    </source>
</reference>
<feature type="region of interest" description="Disordered" evidence="1">
    <location>
        <begin position="76"/>
        <end position="125"/>
    </location>
</feature>